<protein>
    <recommendedName>
        <fullName evidence="3">Glycosyltransferase</fullName>
    </recommendedName>
</protein>
<dbReference type="PANTHER" id="PTHR36529:SF1">
    <property type="entry name" value="GLYCOSYLTRANSFERASE"/>
    <property type="match status" value="1"/>
</dbReference>
<dbReference type="Gene3D" id="3.90.550.10">
    <property type="entry name" value="Spore Coat Polysaccharide Biosynthesis Protein SpsA, Chain A"/>
    <property type="match status" value="1"/>
</dbReference>
<dbReference type="Pfam" id="PF09837">
    <property type="entry name" value="DUF2064"/>
    <property type="match status" value="1"/>
</dbReference>
<organism evidence="1 2">
    <name type="scientific">Crenothrix polyspora</name>
    <dbReference type="NCBI Taxonomy" id="360316"/>
    <lineage>
        <taxon>Bacteria</taxon>
        <taxon>Pseudomonadati</taxon>
        <taxon>Pseudomonadota</taxon>
        <taxon>Gammaproteobacteria</taxon>
        <taxon>Methylococcales</taxon>
        <taxon>Crenotrichaceae</taxon>
        <taxon>Crenothrix</taxon>
    </lineage>
</organism>
<sequence>MVKYGAIAVFVKTPGLSPVKTRLVKTLGTANAEAFHLAAAKVVSAVVQNTALHGYYAVAESSALSYGNWQNMPCLWQGEGGLGERMAHIYNNLLQQYAFVILVGADSPQMTASHLLMASNWLADKEQARFAFGPSFDGGFWLFGGNRIIPLACWTQVSYSTADTGAQFLGNLQPLGEVQTITTLHDVDESADLVLLHTALHDLTAPIPEQVEFRQFLEVLLRPDF</sequence>
<dbReference type="InterPro" id="IPR029044">
    <property type="entry name" value="Nucleotide-diphossugar_trans"/>
</dbReference>
<dbReference type="InterPro" id="IPR018641">
    <property type="entry name" value="Trfase_1_rSAM/seldom-assoc"/>
</dbReference>
<dbReference type="Proteomes" id="UP000195667">
    <property type="component" value="Unassembled WGS sequence"/>
</dbReference>
<evidence type="ECO:0000313" key="2">
    <source>
        <dbReference type="Proteomes" id="UP000195667"/>
    </source>
</evidence>
<dbReference type="RefSeq" id="WP_087142032.1">
    <property type="nucleotide sequence ID" value="NZ_FUKI01000002.1"/>
</dbReference>
<gene>
    <name evidence="1" type="ORF">CRENPOLYSF1_100074</name>
</gene>
<dbReference type="SUPFAM" id="SSF53448">
    <property type="entry name" value="Nucleotide-diphospho-sugar transferases"/>
    <property type="match status" value="1"/>
</dbReference>
<dbReference type="OrthoDB" id="9798250at2"/>
<reference evidence="2" key="1">
    <citation type="submission" date="2017-02" db="EMBL/GenBank/DDBJ databases">
        <authorList>
            <person name="Daims H."/>
        </authorList>
    </citation>
    <scope>NUCLEOTIDE SEQUENCE [LARGE SCALE GENOMIC DNA]</scope>
</reference>
<evidence type="ECO:0000313" key="1">
    <source>
        <dbReference type="EMBL" id="SJM89213.1"/>
    </source>
</evidence>
<dbReference type="PANTHER" id="PTHR36529">
    <property type="entry name" value="SLL1095 PROTEIN"/>
    <property type="match status" value="1"/>
</dbReference>
<dbReference type="EMBL" id="FUKI01000002">
    <property type="protein sequence ID" value="SJM89213.1"/>
    <property type="molecule type" value="Genomic_DNA"/>
</dbReference>
<accession>A0A1R4GYZ2</accession>
<evidence type="ECO:0008006" key="3">
    <source>
        <dbReference type="Google" id="ProtNLM"/>
    </source>
</evidence>
<keyword evidence="2" id="KW-1185">Reference proteome</keyword>
<name>A0A1R4GYZ2_9GAMM</name>
<dbReference type="AlphaFoldDB" id="A0A1R4GYZ2"/>
<proteinExistence type="predicted"/>